<sequence>MNHMSFPLSDNEKQIIDNINRLTKRGNLDNISRTKAYAQFFDQHPSIKWAFLASMVSRNAGYNMCDLEGKWLKKGLPRPYRYTLFLTYERANWLIFEDAFPQLLLYHYSTELGTPMFHLCKYFSISYFMEKAWSYFWNERDEQRLVYSLIINEQNIIQEPVINQLFYRKHVFHSAVYLLQDLLHFSIVLFPTLNGELYGASVSKFSKLESRIELGKKLSAILFSPELFPQFLKFSSTIEHTGSRFDYEQFFKRKKSRNTPFLRTTFPVISHHRRNFQQWESKVKVKRKWFREPAVPQKIYINDWFAKKQKQMHLGITIENIFTGRCCDKE</sequence>
<dbReference type="AlphaFoldDB" id="A0A372LN94"/>
<dbReference type="OrthoDB" id="2690514at2"/>
<reference evidence="1 2" key="1">
    <citation type="submission" date="2018-08" db="EMBL/GenBank/DDBJ databases">
        <title>Bacillus chawlae sp. nov., Bacillus glennii sp. nov., and Bacillus saganii sp. nov. Isolated from the Vehicle Assembly Building at Kennedy Space Center where the Viking Spacecraft were Assembled.</title>
        <authorList>
            <person name="Seuylemezian A."/>
            <person name="Vaishampayan P."/>
        </authorList>
    </citation>
    <scope>NUCLEOTIDE SEQUENCE [LARGE SCALE GENOMIC DNA]</scope>
    <source>
        <strain evidence="1 2">V47-23a</strain>
    </source>
</reference>
<keyword evidence="2" id="KW-1185">Reference proteome</keyword>
<dbReference type="RefSeq" id="WP_117326983.1">
    <property type="nucleotide sequence ID" value="NZ_QVTE01000033.1"/>
</dbReference>
<comment type="caution">
    <text evidence="1">The sequence shown here is derived from an EMBL/GenBank/DDBJ whole genome shotgun (WGS) entry which is preliminary data.</text>
</comment>
<accession>A0A372LN94</accession>
<evidence type="ECO:0000313" key="2">
    <source>
        <dbReference type="Proteomes" id="UP000264541"/>
    </source>
</evidence>
<dbReference type="InterPro" id="IPR019658">
    <property type="entry name" value="DUF2515"/>
</dbReference>
<dbReference type="Pfam" id="PF10720">
    <property type="entry name" value="DUF2515"/>
    <property type="match status" value="1"/>
</dbReference>
<evidence type="ECO:0000313" key="1">
    <source>
        <dbReference type="EMBL" id="RFU68459.1"/>
    </source>
</evidence>
<name>A0A372LN94_9BACI</name>
<proteinExistence type="predicted"/>
<dbReference type="Proteomes" id="UP000264541">
    <property type="component" value="Unassembled WGS sequence"/>
</dbReference>
<organism evidence="1 2">
    <name type="scientific">Peribacillus saganii</name>
    <dbReference type="NCBI Taxonomy" id="2303992"/>
    <lineage>
        <taxon>Bacteria</taxon>
        <taxon>Bacillati</taxon>
        <taxon>Bacillota</taxon>
        <taxon>Bacilli</taxon>
        <taxon>Bacillales</taxon>
        <taxon>Bacillaceae</taxon>
        <taxon>Peribacillus</taxon>
    </lineage>
</organism>
<protein>
    <submittedName>
        <fullName evidence="1">DUF2515 domain-containing protein</fullName>
    </submittedName>
</protein>
<dbReference type="EMBL" id="QVTE01000033">
    <property type="protein sequence ID" value="RFU68459.1"/>
    <property type="molecule type" value="Genomic_DNA"/>
</dbReference>
<gene>
    <name evidence="1" type="ORF">D0469_12025</name>
</gene>